<comment type="subcellular location">
    <subcellularLocation>
        <location evidence="1 7">Cell membrane</location>
        <topology evidence="1 7">Multi-pass membrane protein</topology>
    </subcellularLocation>
</comment>
<reference evidence="9" key="1">
    <citation type="journal article" date="2023" name="Nat. Commun.">
        <title>Diploid and tetraploid genomes of Acorus and the evolution of monocots.</title>
        <authorList>
            <person name="Ma L."/>
            <person name="Liu K.W."/>
            <person name="Li Z."/>
            <person name="Hsiao Y.Y."/>
            <person name="Qi Y."/>
            <person name="Fu T."/>
            <person name="Tang G.D."/>
            <person name="Zhang D."/>
            <person name="Sun W.H."/>
            <person name="Liu D.K."/>
            <person name="Li Y."/>
            <person name="Chen G.Z."/>
            <person name="Liu X.D."/>
            <person name="Liao X.Y."/>
            <person name="Jiang Y.T."/>
            <person name="Yu X."/>
            <person name="Hao Y."/>
            <person name="Huang J."/>
            <person name="Zhao X.W."/>
            <person name="Ke S."/>
            <person name="Chen Y.Y."/>
            <person name="Wu W.L."/>
            <person name="Hsu J.L."/>
            <person name="Lin Y.F."/>
            <person name="Huang M.D."/>
            <person name="Li C.Y."/>
            <person name="Huang L."/>
            <person name="Wang Z.W."/>
            <person name="Zhao X."/>
            <person name="Zhong W.Y."/>
            <person name="Peng D.H."/>
            <person name="Ahmad S."/>
            <person name="Lan S."/>
            <person name="Zhang J.S."/>
            <person name="Tsai W.C."/>
            <person name="Van de Peer Y."/>
            <person name="Liu Z.J."/>
        </authorList>
    </citation>
    <scope>NUCLEOTIDE SEQUENCE</scope>
    <source>
        <strain evidence="9">CP</strain>
    </source>
</reference>
<evidence type="ECO:0000256" key="6">
    <source>
        <dbReference type="ARBA" id="ARBA00023136"/>
    </source>
</evidence>
<evidence type="ECO:0000259" key="8">
    <source>
        <dbReference type="Pfam" id="PF04535"/>
    </source>
</evidence>
<evidence type="ECO:0000313" key="10">
    <source>
        <dbReference type="Proteomes" id="UP001180020"/>
    </source>
</evidence>
<dbReference type="EMBL" id="JAUJYO010000008">
    <property type="protein sequence ID" value="KAK1310915.1"/>
    <property type="molecule type" value="Genomic_DNA"/>
</dbReference>
<protein>
    <recommendedName>
        <fullName evidence="7">CASP-like protein</fullName>
    </recommendedName>
</protein>
<dbReference type="GO" id="GO:0005886">
    <property type="term" value="C:plasma membrane"/>
    <property type="evidence" value="ECO:0007669"/>
    <property type="project" value="UniProtKB-SubCell"/>
</dbReference>
<comment type="similarity">
    <text evidence="2 7">Belongs to the Casparian strip membrane proteins (CASP) family.</text>
</comment>
<comment type="subunit">
    <text evidence="7">Homodimer and heterodimers.</text>
</comment>
<keyword evidence="10" id="KW-1185">Reference proteome</keyword>
<dbReference type="AlphaFoldDB" id="A0AAV9EBM7"/>
<reference evidence="9" key="2">
    <citation type="submission" date="2023-06" db="EMBL/GenBank/DDBJ databases">
        <authorList>
            <person name="Ma L."/>
            <person name="Liu K.-W."/>
            <person name="Li Z."/>
            <person name="Hsiao Y.-Y."/>
            <person name="Qi Y."/>
            <person name="Fu T."/>
            <person name="Tang G."/>
            <person name="Zhang D."/>
            <person name="Sun W.-H."/>
            <person name="Liu D.-K."/>
            <person name="Li Y."/>
            <person name="Chen G.-Z."/>
            <person name="Liu X.-D."/>
            <person name="Liao X.-Y."/>
            <person name="Jiang Y.-T."/>
            <person name="Yu X."/>
            <person name="Hao Y."/>
            <person name="Huang J."/>
            <person name="Zhao X.-W."/>
            <person name="Ke S."/>
            <person name="Chen Y.-Y."/>
            <person name="Wu W.-L."/>
            <person name="Hsu J.-L."/>
            <person name="Lin Y.-F."/>
            <person name="Huang M.-D."/>
            <person name="Li C.-Y."/>
            <person name="Huang L."/>
            <person name="Wang Z.-W."/>
            <person name="Zhao X."/>
            <person name="Zhong W.-Y."/>
            <person name="Peng D.-H."/>
            <person name="Ahmad S."/>
            <person name="Lan S."/>
            <person name="Zhang J.-S."/>
            <person name="Tsai W.-C."/>
            <person name="Van De Peer Y."/>
            <person name="Liu Z.-J."/>
        </authorList>
    </citation>
    <scope>NUCLEOTIDE SEQUENCE</scope>
    <source>
        <strain evidence="9">CP</strain>
        <tissue evidence="9">Leaves</tissue>
    </source>
</reference>
<keyword evidence="3 7" id="KW-1003">Cell membrane</keyword>
<feature type="transmembrane region" description="Helical" evidence="7">
    <location>
        <begin position="58"/>
        <end position="75"/>
    </location>
</feature>
<feature type="transmembrane region" description="Helical" evidence="7">
    <location>
        <begin position="23"/>
        <end position="42"/>
    </location>
</feature>
<evidence type="ECO:0000256" key="3">
    <source>
        <dbReference type="ARBA" id="ARBA00022475"/>
    </source>
</evidence>
<comment type="caution">
    <text evidence="7">Lacks conserved residue(s) required for the propagation of feature annotation.</text>
</comment>
<comment type="caution">
    <text evidence="9">The sequence shown here is derived from an EMBL/GenBank/DDBJ whole genome shotgun (WGS) entry which is preliminary data.</text>
</comment>
<evidence type="ECO:0000256" key="5">
    <source>
        <dbReference type="ARBA" id="ARBA00022989"/>
    </source>
</evidence>
<dbReference type="Proteomes" id="UP001180020">
    <property type="component" value="Unassembled WGS sequence"/>
</dbReference>
<keyword evidence="6 7" id="KW-0472">Membrane</keyword>
<evidence type="ECO:0000256" key="2">
    <source>
        <dbReference type="ARBA" id="ARBA00007651"/>
    </source>
</evidence>
<evidence type="ECO:0000256" key="4">
    <source>
        <dbReference type="ARBA" id="ARBA00022692"/>
    </source>
</evidence>
<accession>A0AAV9EBM7</accession>
<organism evidence="9 10">
    <name type="scientific">Acorus calamus</name>
    <name type="common">Sweet flag</name>
    <dbReference type="NCBI Taxonomy" id="4465"/>
    <lineage>
        <taxon>Eukaryota</taxon>
        <taxon>Viridiplantae</taxon>
        <taxon>Streptophyta</taxon>
        <taxon>Embryophyta</taxon>
        <taxon>Tracheophyta</taxon>
        <taxon>Spermatophyta</taxon>
        <taxon>Magnoliopsida</taxon>
        <taxon>Liliopsida</taxon>
        <taxon>Acoraceae</taxon>
        <taxon>Acorus</taxon>
    </lineage>
</organism>
<gene>
    <name evidence="9" type="ORF">QJS10_CPA08g00441</name>
</gene>
<sequence>MEIDSEKYEQIPSFNEKQKHLEVALRATSVLFILAAFLLMVTDKQTFTFVDVTFSAKFYYSSAFWYCFFVFGLIIM</sequence>
<proteinExistence type="inferred from homology"/>
<evidence type="ECO:0000256" key="7">
    <source>
        <dbReference type="RuleBase" id="RU361233"/>
    </source>
</evidence>
<feature type="domain" description="Casparian strip membrane protein" evidence="8">
    <location>
        <begin position="18"/>
        <end position="73"/>
    </location>
</feature>
<dbReference type="InterPro" id="IPR006702">
    <property type="entry name" value="CASP_dom"/>
</dbReference>
<keyword evidence="4 7" id="KW-0812">Transmembrane</keyword>
<evidence type="ECO:0000313" key="9">
    <source>
        <dbReference type="EMBL" id="KAK1310915.1"/>
    </source>
</evidence>
<name>A0AAV9EBM7_ACOCL</name>
<keyword evidence="5 7" id="KW-1133">Transmembrane helix</keyword>
<dbReference type="Pfam" id="PF04535">
    <property type="entry name" value="CASP_dom"/>
    <property type="match status" value="1"/>
</dbReference>
<evidence type="ECO:0000256" key="1">
    <source>
        <dbReference type="ARBA" id="ARBA00004651"/>
    </source>
</evidence>